<evidence type="ECO:0000313" key="2">
    <source>
        <dbReference type="EMBL" id="MBB6072978.1"/>
    </source>
</evidence>
<comment type="caution">
    <text evidence="2">The sequence shown here is derived from an EMBL/GenBank/DDBJ whole genome shotgun (WGS) entry which is preliminary data.</text>
</comment>
<gene>
    <name evidence="2" type="ORF">HNQ61_004644</name>
</gene>
<dbReference type="EMBL" id="JACHIA010000020">
    <property type="protein sequence ID" value="MBB6072978.1"/>
    <property type="molecule type" value="Genomic_DNA"/>
</dbReference>
<keyword evidence="1" id="KW-0732">Signal</keyword>
<feature type="signal peptide" evidence="1">
    <location>
        <begin position="1"/>
        <end position="25"/>
    </location>
</feature>
<evidence type="ECO:0000256" key="1">
    <source>
        <dbReference type="SAM" id="SignalP"/>
    </source>
</evidence>
<evidence type="ECO:0008006" key="4">
    <source>
        <dbReference type="Google" id="ProtNLM"/>
    </source>
</evidence>
<protein>
    <recommendedName>
        <fullName evidence="4">Lipoprotein</fullName>
    </recommendedName>
</protein>
<evidence type="ECO:0000313" key="3">
    <source>
        <dbReference type="Proteomes" id="UP000582837"/>
    </source>
</evidence>
<accession>A0A841H4S7</accession>
<dbReference type="AlphaFoldDB" id="A0A841H4S7"/>
<name>A0A841H4S7_9BACT</name>
<reference evidence="2 3" key="1">
    <citation type="submission" date="2020-08" db="EMBL/GenBank/DDBJ databases">
        <title>Genomic Encyclopedia of Type Strains, Phase IV (KMG-IV): sequencing the most valuable type-strain genomes for metagenomic binning, comparative biology and taxonomic classification.</title>
        <authorList>
            <person name="Goeker M."/>
        </authorList>
    </citation>
    <scope>NUCLEOTIDE SEQUENCE [LARGE SCALE GENOMIC DNA]</scope>
    <source>
        <strain evidence="2 3">DSM 29007</strain>
    </source>
</reference>
<keyword evidence="3" id="KW-1185">Reference proteome</keyword>
<feature type="chain" id="PRO_5032812282" description="Lipoprotein" evidence="1">
    <location>
        <begin position="26"/>
        <end position="395"/>
    </location>
</feature>
<proteinExistence type="predicted"/>
<dbReference type="RefSeq" id="WP_170040008.1">
    <property type="nucleotide sequence ID" value="NZ_JABDTL010000002.1"/>
</dbReference>
<organism evidence="2 3">
    <name type="scientific">Longimicrobium terrae</name>
    <dbReference type="NCBI Taxonomy" id="1639882"/>
    <lineage>
        <taxon>Bacteria</taxon>
        <taxon>Pseudomonadati</taxon>
        <taxon>Gemmatimonadota</taxon>
        <taxon>Longimicrobiia</taxon>
        <taxon>Longimicrobiales</taxon>
        <taxon>Longimicrobiaceae</taxon>
        <taxon>Longimicrobium</taxon>
    </lineage>
</organism>
<dbReference type="PROSITE" id="PS51257">
    <property type="entry name" value="PROKAR_LIPOPROTEIN"/>
    <property type="match status" value="1"/>
</dbReference>
<dbReference type="Proteomes" id="UP000582837">
    <property type="component" value="Unassembled WGS sequence"/>
</dbReference>
<sequence length="395" mass="43503">MLNRRIILTAGTACALLLGACAEHAPTLPADLAPSAPGASNASELQDVARVLALGLARQDARVDVRASMRRSRLNEHKLVLQSWARTPEGERVIAAAALAGRTDAQSLLRRIDALPVTDFYAPFREHRTRWAGTGSVMVAATMDPDAPAVTAYASDGTSRQFRLADGVPAQPMLMLHPAERKGLRPLYAGASSADVIQDMEEADGVTVTYQSACAPDVLICEPGDEEEDPCFYDPSLPQCQYVPPTPPSGIFMEGFNVTEDGDTEWGDEEYEFRATLRHSTPPGSSDPSYVEDTHTLRYEGINTGDSFAKYWNKFDQIFSQRITDSSRWLVIRLYESDPWPNTDDDFGQNIWYYSDFVNGNGLVNKAWTQPVACGYQQTCESVRVSADIRVTPWP</sequence>